<reference evidence="2 3" key="1">
    <citation type="journal article" date="2019" name="Sci. Rep.">
        <title>Orb-weaving spider Araneus ventricosus genome elucidates the spidroin gene catalogue.</title>
        <authorList>
            <person name="Kono N."/>
            <person name="Nakamura H."/>
            <person name="Ohtoshi R."/>
            <person name="Moran D.A.P."/>
            <person name="Shinohara A."/>
            <person name="Yoshida Y."/>
            <person name="Fujiwara M."/>
            <person name="Mori M."/>
            <person name="Tomita M."/>
            <person name="Arakawa K."/>
        </authorList>
    </citation>
    <scope>NUCLEOTIDE SEQUENCE [LARGE SCALE GENOMIC DNA]</scope>
</reference>
<comment type="caution">
    <text evidence="2">The sequence shown here is derived from an EMBL/GenBank/DDBJ whole genome shotgun (WGS) entry which is preliminary data.</text>
</comment>
<gene>
    <name evidence="2" type="ORF">AVEN_28987_1</name>
</gene>
<dbReference type="OrthoDB" id="6144404at2759"/>
<dbReference type="AlphaFoldDB" id="A0A4Y2AJY2"/>
<dbReference type="EMBL" id="BGPR01000020">
    <property type="protein sequence ID" value="GBL79947.1"/>
    <property type="molecule type" value="Genomic_DNA"/>
</dbReference>
<proteinExistence type="predicted"/>
<protein>
    <submittedName>
        <fullName evidence="2">Uncharacterized protein</fullName>
    </submittedName>
</protein>
<accession>A0A4Y2AJY2</accession>
<evidence type="ECO:0000256" key="1">
    <source>
        <dbReference type="SAM" id="MobiDB-lite"/>
    </source>
</evidence>
<feature type="compositionally biased region" description="Polar residues" evidence="1">
    <location>
        <begin position="33"/>
        <end position="48"/>
    </location>
</feature>
<feature type="region of interest" description="Disordered" evidence="1">
    <location>
        <begin position="27"/>
        <end position="48"/>
    </location>
</feature>
<name>A0A4Y2AJY2_ARAVE</name>
<sequence>MFRSLLRSRLLKQEAVPIIIVSKTPKQIPKVGSPSSATDGNNMQPDGTKQVVWRTSESGRLRLWARLRQPTLSRRASSGILRRTS</sequence>
<evidence type="ECO:0000313" key="2">
    <source>
        <dbReference type="EMBL" id="GBL79947.1"/>
    </source>
</evidence>
<organism evidence="2 3">
    <name type="scientific">Araneus ventricosus</name>
    <name type="common">Orbweaver spider</name>
    <name type="synonym">Epeira ventricosa</name>
    <dbReference type="NCBI Taxonomy" id="182803"/>
    <lineage>
        <taxon>Eukaryota</taxon>
        <taxon>Metazoa</taxon>
        <taxon>Ecdysozoa</taxon>
        <taxon>Arthropoda</taxon>
        <taxon>Chelicerata</taxon>
        <taxon>Arachnida</taxon>
        <taxon>Araneae</taxon>
        <taxon>Araneomorphae</taxon>
        <taxon>Entelegynae</taxon>
        <taxon>Araneoidea</taxon>
        <taxon>Araneidae</taxon>
        <taxon>Araneus</taxon>
    </lineage>
</organism>
<keyword evidence="3" id="KW-1185">Reference proteome</keyword>
<evidence type="ECO:0000313" key="3">
    <source>
        <dbReference type="Proteomes" id="UP000499080"/>
    </source>
</evidence>
<dbReference type="Proteomes" id="UP000499080">
    <property type="component" value="Unassembled WGS sequence"/>
</dbReference>